<feature type="compositionally biased region" description="Basic and acidic residues" evidence="1">
    <location>
        <begin position="710"/>
        <end position="726"/>
    </location>
</feature>
<keyword evidence="3" id="KW-1185">Reference proteome</keyword>
<organism evidence="2 3">
    <name type="scientific">Hermetia illucens</name>
    <name type="common">Black soldier fly</name>
    <dbReference type="NCBI Taxonomy" id="343691"/>
    <lineage>
        <taxon>Eukaryota</taxon>
        <taxon>Metazoa</taxon>
        <taxon>Ecdysozoa</taxon>
        <taxon>Arthropoda</taxon>
        <taxon>Hexapoda</taxon>
        <taxon>Insecta</taxon>
        <taxon>Pterygota</taxon>
        <taxon>Neoptera</taxon>
        <taxon>Endopterygota</taxon>
        <taxon>Diptera</taxon>
        <taxon>Brachycera</taxon>
        <taxon>Stratiomyomorpha</taxon>
        <taxon>Stratiomyidae</taxon>
        <taxon>Hermetiinae</taxon>
        <taxon>Hermetia</taxon>
    </lineage>
</organism>
<feature type="compositionally biased region" description="Basic and acidic residues" evidence="1">
    <location>
        <begin position="837"/>
        <end position="856"/>
    </location>
</feature>
<feature type="compositionally biased region" description="Low complexity" evidence="1">
    <location>
        <begin position="1184"/>
        <end position="1196"/>
    </location>
</feature>
<accession>A0A7R8UTX0</accession>
<name>A0A7R8UTX0_HERIL</name>
<feature type="compositionally biased region" description="Basic and acidic residues" evidence="1">
    <location>
        <begin position="980"/>
        <end position="994"/>
    </location>
</feature>
<feature type="compositionally biased region" description="Polar residues" evidence="1">
    <location>
        <begin position="25"/>
        <end position="34"/>
    </location>
</feature>
<protein>
    <submittedName>
        <fullName evidence="2">Uncharacterized protein</fullName>
    </submittedName>
</protein>
<proteinExistence type="predicted"/>
<sequence length="1379" mass="152015">MEYDLRKQKRLGPAPIASFEKSFEDNNTSGTPELSRQDAVHVTSSDSDKQNMDSDMSGPTATITMTSTRVSTVTMPSGSATPTRQRQQHDNNTSDSSNSKRPPPLQPVNVSVQVQSASVTVSGSDAQYSGVATLGVNTPSTPRIDISRASSSSHHEDSRDSSPDNVFEQVGTGTLQESIGLGFREEGAMDLRSSTEELYFMDPEQKKEEQEKLQQARKSPVIFKFDEHQTYLQQHQRKDSASSEVAALLCISGRTSRISSVGSQGSAVSRLSAISGISRSPSPHKMLLETSFCGPKPLENVVDGSIVSTVEPPTAEVLEQVLLSRKHDPTQAVFAEGIKIEGSPKRNLANGQTERKRLDQKDQPKTTKSTTSSRPVGKKVGIPTVGTRKDGSKRVVGALPSGAEYIRINLKPDYLYDDKGVAPNERVVEMSKSGGRTNEHRKPATLSIGRDVNAIEQRLTPSSSPKPSRHQTLARDTGGSRSPSPATVTVSRKSSFCSLFKPKDSPDSPRDQSRSRSKSRDRSTPQSQSGTPSKQKSVLAIFKPRRSVSKSKCSSPIDHDSATAPLDGISQVEFKFKSEPSSTKTESRSRPPSRLRYYDTPLDGKSIHIPLHTPPEEKQDRKFPPTSNESKEPEPPPPSASSSGSSHLTADPTPPTSATLPQVVSETSLPREQEEKPPALPMKAPKLAQLEKTQRIVNLDAIQSILSDDNSDRERTWSMEVQRHSSQESQETASIGSSNSTVTQRRISKTNLSDVAENPSIENGIPPEPKEQPVPNESMNHQNIPITKEKKRLLFATKIGSGSQEQIFSTQFSISKTESLSSQLSEQQSIPGSPNAENKHHNQLHRTDTVIRRPDDTQVPAVQQQAEESKPTGTTAAPVKRKPSAEDVNKPTVVGVIEKKDSSDEFKRKSKTSDEEDRRPMPAAVVMRKKDHSAESKRKSKSASEEDDSTNRHSRYIESFDVKKVLPELKAQSRNSSDSSIKERDSRTSSREDQECNTPIAAPQLPPKAPTSKERQSMMSTTDDLAESSESERDSEMDPNRIKRHLPRHIGAVEDHESTGLVSQDSFEDELPYVPTTLPEERAFGVSLIPMKDRANMEVKTCPVDRPRSTTPLNPACLEEYCGIAVPDDNEHVPIRGEKLRISLPRKDSIKDKSHRTKSPRRVSNSSGKTWFEFAEQGIGRVGPTTITTPTQSTTPNQADEEPPPPLPPRKPSMSSGQWINFENIPEKRKPPKRITALPKDSSLDFTSRPSVPNSQPVQYNYVKPEECQCECHEVERESHKSIANVDLLQQGEDMQPLLEPDSQEGIEPSDSSVEYSYENDEERPFQMDLSLGPHDSSCSNSHDPDSPESSRPILDDNTPTRSSSSSGRKKRSMDYQNP</sequence>
<evidence type="ECO:0000313" key="3">
    <source>
        <dbReference type="Proteomes" id="UP000594454"/>
    </source>
</evidence>
<feature type="compositionally biased region" description="Low complexity" evidence="1">
    <location>
        <begin position="143"/>
        <end position="152"/>
    </location>
</feature>
<feature type="compositionally biased region" description="Polar residues" evidence="1">
    <location>
        <begin position="479"/>
        <end position="497"/>
    </location>
</feature>
<feature type="compositionally biased region" description="Polar residues" evidence="1">
    <location>
        <begin position="1244"/>
        <end position="1258"/>
    </location>
</feature>
<feature type="region of interest" description="Disordered" evidence="1">
    <location>
        <begin position="1275"/>
        <end position="1379"/>
    </location>
</feature>
<feature type="compositionally biased region" description="Polar residues" evidence="1">
    <location>
        <begin position="727"/>
        <end position="753"/>
    </location>
</feature>
<feature type="compositionally biased region" description="Low complexity" evidence="1">
    <location>
        <begin position="107"/>
        <end position="122"/>
    </location>
</feature>
<feature type="region of interest" description="Disordered" evidence="1">
    <location>
        <begin position="1144"/>
        <end position="1258"/>
    </location>
</feature>
<dbReference type="OrthoDB" id="6428710at2759"/>
<feature type="compositionally biased region" description="Low complexity" evidence="1">
    <location>
        <begin position="818"/>
        <end position="829"/>
    </location>
</feature>
<feature type="region of interest" description="Disordered" evidence="1">
    <location>
        <begin position="813"/>
        <end position="1067"/>
    </location>
</feature>
<gene>
    <name evidence="2" type="ORF">HERILL_LOCUS9688</name>
</gene>
<reference evidence="2 3" key="1">
    <citation type="submission" date="2020-11" db="EMBL/GenBank/DDBJ databases">
        <authorList>
            <person name="Wallbank WR R."/>
            <person name="Pardo Diaz C."/>
            <person name="Kozak K."/>
            <person name="Martin S."/>
            <person name="Jiggins C."/>
            <person name="Moest M."/>
            <person name="Warren A I."/>
            <person name="Generalovic N T."/>
            <person name="Byers J.R.P. K."/>
            <person name="Montejo-Kovacevich G."/>
            <person name="Yen C E."/>
        </authorList>
    </citation>
    <scope>NUCLEOTIDE SEQUENCE [LARGE SCALE GENOMIC DNA]</scope>
</reference>
<feature type="compositionally biased region" description="Basic and acidic residues" evidence="1">
    <location>
        <begin position="949"/>
        <end position="967"/>
    </location>
</feature>
<feature type="compositionally biased region" description="Basic and acidic residues" evidence="1">
    <location>
        <begin position="897"/>
        <end position="920"/>
    </location>
</feature>
<dbReference type="OMA" id="PIIPMRE"/>
<dbReference type="EMBL" id="LR899012">
    <property type="protein sequence ID" value="CAD7086952.1"/>
    <property type="molecule type" value="Genomic_DNA"/>
</dbReference>
<feature type="compositionally biased region" description="Basic and acidic residues" evidence="1">
    <location>
        <begin position="501"/>
        <end position="523"/>
    </location>
</feature>
<feature type="compositionally biased region" description="Basic and acidic residues" evidence="1">
    <location>
        <begin position="1030"/>
        <end position="1041"/>
    </location>
</feature>
<dbReference type="InParanoid" id="A0A7R8UTX0"/>
<feature type="compositionally biased region" description="Polar residues" evidence="1">
    <location>
        <begin position="860"/>
        <end position="875"/>
    </location>
</feature>
<feature type="region of interest" description="Disordered" evidence="1">
    <location>
        <begin position="702"/>
        <end position="786"/>
    </location>
</feature>
<feature type="compositionally biased region" description="Polar residues" evidence="1">
    <location>
        <begin position="775"/>
        <end position="785"/>
    </location>
</feature>
<feature type="compositionally biased region" description="Polar residues" evidence="1">
    <location>
        <begin position="524"/>
        <end position="536"/>
    </location>
</feature>
<feature type="compositionally biased region" description="Basic and acidic residues" evidence="1">
    <location>
        <begin position="614"/>
        <end position="634"/>
    </location>
</feature>
<feature type="compositionally biased region" description="Polar residues" evidence="1">
    <location>
        <begin position="656"/>
        <end position="668"/>
    </location>
</feature>
<dbReference type="FunCoup" id="A0A7R8UTX0">
    <property type="interactions" value="9"/>
</dbReference>
<evidence type="ECO:0000256" key="1">
    <source>
        <dbReference type="SAM" id="MobiDB-lite"/>
    </source>
</evidence>
<feature type="region of interest" description="Disordered" evidence="1">
    <location>
        <begin position="1"/>
        <end position="168"/>
    </location>
</feature>
<feature type="compositionally biased region" description="Basic and acidic residues" evidence="1">
    <location>
        <begin position="353"/>
        <end position="365"/>
    </location>
</feature>
<feature type="region of interest" description="Disordered" evidence="1">
    <location>
        <begin position="343"/>
        <end position="393"/>
    </location>
</feature>
<feature type="compositionally biased region" description="Basic and acidic residues" evidence="1">
    <location>
        <begin position="153"/>
        <end position="162"/>
    </location>
</feature>
<feature type="compositionally biased region" description="Low complexity" evidence="1">
    <location>
        <begin position="60"/>
        <end position="75"/>
    </location>
</feature>
<feature type="region of interest" description="Disordered" evidence="1">
    <location>
        <begin position="430"/>
        <end position="687"/>
    </location>
</feature>
<feature type="compositionally biased region" description="Polar residues" evidence="1">
    <location>
        <begin position="76"/>
        <end position="100"/>
    </location>
</feature>
<evidence type="ECO:0000313" key="2">
    <source>
        <dbReference type="EMBL" id="CAD7086952.1"/>
    </source>
</evidence>
<dbReference type="Proteomes" id="UP000594454">
    <property type="component" value="Chromosome 4"/>
</dbReference>